<dbReference type="InterPro" id="IPR029063">
    <property type="entry name" value="SAM-dependent_MTases_sf"/>
</dbReference>
<organism evidence="2 3">
    <name type="scientific">Actinomycetospora aeridis</name>
    <dbReference type="NCBI Taxonomy" id="3129231"/>
    <lineage>
        <taxon>Bacteria</taxon>
        <taxon>Bacillati</taxon>
        <taxon>Actinomycetota</taxon>
        <taxon>Actinomycetes</taxon>
        <taxon>Pseudonocardiales</taxon>
        <taxon>Pseudonocardiaceae</taxon>
        <taxon>Actinomycetospora</taxon>
    </lineage>
</organism>
<dbReference type="InterPro" id="IPR013216">
    <property type="entry name" value="Methyltransf_11"/>
</dbReference>
<feature type="domain" description="Methyltransferase type 11" evidence="1">
    <location>
        <begin position="96"/>
        <end position="191"/>
    </location>
</feature>
<gene>
    <name evidence="2" type="ORF">WCD41_06980</name>
</gene>
<dbReference type="Pfam" id="PF08241">
    <property type="entry name" value="Methyltransf_11"/>
    <property type="match status" value="1"/>
</dbReference>
<dbReference type="GO" id="GO:0032259">
    <property type="term" value="P:methylation"/>
    <property type="evidence" value="ECO:0007669"/>
    <property type="project" value="UniProtKB-KW"/>
</dbReference>
<evidence type="ECO:0000259" key="1">
    <source>
        <dbReference type="Pfam" id="PF08241"/>
    </source>
</evidence>
<protein>
    <submittedName>
        <fullName evidence="2">Methyltransferase domain-containing protein</fullName>
    </submittedName>
</protein>
<name>A0ABU8N1E7_9PSEU</name>
<evidence type="ECO:0000313" key="3">
    <source>
        <dbReference type="Proteomes" id="UP001370100"/>
    </source>
</evidence>
<dbReference type="PANTHER" id="PTHR43591:SF24">
    <property type="entry name" value="2-METHOXY-6-POLYPRENYL-1,4-BENZOQUINOL METHYLASE, MITOCHONDRIAL"/>
    <property type="match status" value="1"/>
</dbReference>
<keyword evidence="3" id="KW-1185">Reference proteome</keyword>
<reference evidence="2 3" key="1">
    <citation type="submission" date="2024-03" db="EMBL/GenBank/DDBJ databases">
        <title>Actinomycetospora sp. OC33-EN06, a novel actinomycete isolated from wild orchid (Aerides multiflora).</title>
        <authorList>
            <person name="Suriyachadkun C."/>
        </authorList>
    </citation>
    <scope>NUCLEOTIDE SEQUENCE [LARGE SCALE GENOMIC DNA]</scope>
    <source>
        <strain evidence="2 3">OC33-EN06</strain>
    </source>
</reference>
<evidence type="ECO:0000313" key="2">
    <source>
        <dbReference type="EMBL" id="MEJ2886191.1"/>
    </source>
</evidence>
<dbReference type="SUPFAM" id="SSF53335">
    <property type="entry name" value="S-adenosyl-L-methionine-dependent methyltransferases"/>
    <property type="match status" value="1"/>
</dbReference>
<keyword evidence="2" id="KW-0808">Transferase</keyword>
<comment type="caution">
    <text evidence="2">The sequence shown here is derived from an EMBL/GenBank/DDBJ whole genome shotgun (WGS) entry which is preliminary data.</text>
</comment>
<keyword evidence="2" id="KW-0489">Methyltransferase</keyword>
<dbReference type="Gene3D" id="3.40.50.150">
    <property type="entry name" value="Vaccinia Virus protein VP39"/>
    <property type="match status" value="1"/>
</dbReference>
<dbReference type="PANTHER" id="PTHR43591">
    <property type="entry name" value="METHYLTRANSFERASE"/>
    <property type="match status" value="1"/>
</dbReference>
<dbReference type="CDD" id="cd02440">
    <property type="entry name" value="AdoMet_MTases"/>
    <property type="match status" value="1"/>
</dbReference>
<accession>A0ABU8N1E7</accession>
<dbReference type="RefSeq" id="WP_337712679.1">
    <property type="nucleotide sequence ID" value="NZ_JBBEGL010000002.1"/>
</dbReference>
<sequence length="258" mass="26895">MSAIDRLAPLLDVPLPDAVGGAAAGPFVDLVEGRPGSRGRIQDLWESRGGAGFYDRLIGAGDRVRDSVPDLTYGGLVRDFYGVARRLDLVGGETVLDLACGPGTLTRHLADAAGTDGLVVGADLSPAMLTRAARAVPAANTVFVRADAMALPLHDACLDAVCCSLCLQLVPDLDTALAQIRRVLRPGGRLAVTVPAHGRGPFRVLTEVLARGGQARLFGRGELADALVRHGFVRVATRWDSVMQIVDAVAPGAAPPRG</sequence>
<dbReference type="GO" id="GO:0008168">
    <property type="term" value="F:methyltransferase activity"/>
    <property type="evidence" value="ECO:0007669"/>
    <property type="project" value="UniProtKB-KW"/>
</dbReference>
<dbReference type="Proteomes" id="UP001370100">
    <property type="component" value="Unassembled WGS sequence"/>
</dbReference>
<proteinExistence type="predicted"/>
<dbReference type="EMBL" id="JBBEGL010000002">
    <property type="protein sequence ID" value="MEJ2886191.1"/>
    <property type="molecule type" value="Genomic_DNA"/>
</dbReference>